<evidence type="ECO:0000313" key="2">
    <source>
        <dbReference type="EMBL" id="ARP93541.1"/>
    </source>
</evidence>
<keyword evidence="1" id="KW-0472">Membrane</keyword>
<dbReference type="Proteomes" id="UP000194161">
    <property type="component" value="Chromosome"/>
</dbReference>
<dbReference type="AlphaFoldDB" id="A0A1W6Z855"/>
<gene>
    <name evidence="2" type="ORF">CAL15_03580</name>
</gene>
<dbReference type="KEGG" id="bgm:CAL15_03580"/>
<feature type="transmembrane region" description="Helical" evidence="1">
    <location>
        <begin position="98"/>
        <end position="116"/>
    </location>
</feature>
<reference evidence="2 3" key="1">
    <citation type="submission" date="2017-05" db="EMBL/GenBank/DDBJ databases">
        <title>Complete and WGS of Bordetella genogroups.</title>
        <authorList>
            <person name="Spilker T."/>
            <person name="LiPuma J."/>
        </authorList>
    </citation>
    <scope>NUCLEOTIDE SEQUENCE [LARGE SCALE GENOMIC DNA]</scope>
    <source>
        <strain evidence="2 3">AU7206</strain>
    </source>
</reference>
<keyword evidence="1" id="KW-0812">Transmembrane</keyword>
<evidence type="ECO:0000313" key="3">
    <source>
        <dbReference type="Proteomes" id="UP000194161"/>
    </source>
</evidence>
<dbReference type="EMBL" id="CP021111">
    <property type="protein sequence ID" value="ARP93541.1"/>
    <property type="molecule type" value="Genomic_DNA"/>
</dbReference>
<sequence>MDVAALAAALEASPLGAWMRGSPWGYPAVNLLHLLGLTLLIGPMLLLDLRLLGAGRRFPLADVSGVLTPCAAAGLLLLIGSGALLFSADAAPLVANPLLQFKAACIALGLANALAFRALWARRLPAWDDAPPALGRLQAALSLAIWLAAATAGRLLAYL</sequence>
<evidence type="ECO:0000256" key="1">
    <source>
        <dbReference type="SAM" id="Phobius"/>
    </source>
</evidence>
<protein>
    <recommendedName>
        <fullName evidence="4">DUF2214 domain-containing protein</fullName>
    </recommendedName>
</protein>
<dbReference type="STRING" id="463040.CAL15_03580"/>
<accession>A0A1W6Z855</accession>
<dbReference type="RefSeq" id="WP_198299139.1">
    <property type="nucleotide sequence ID" value="NZ_CP021111.1"/>
</dbReference>
<keyword evidence="1" id="KW-1133">Transmembrane helix</keyword>
<organism evidence="2 3">
    <name type="scientific">Bordetella genomosp. 13</name>
    <dbReference type="NCBI Taxonomy" id="463040"/>
    <lineage>
        <taxon>Bacteria</taxon>
        <taxon>Pseudomonadati</taxon>
        <taxon>Pseudomonadota</taxon>
        <taxon>Betaproteobacteria</taxon>
        <taxon>Burkholderiales</taxon>
        <taxon>Alcaligenaceae</taxon>
        <taxon>Bordetella</taxon>
    </lineage>
</organism>
<feature type="transmembrane region" description="Helical" evidence="1">
    <location>
        <begin position="137"/>
        <end position="157"/>
    </location>
</feature>
<evidence type="ECO:0008006" key="4">
    <source>
        <dbReference type="Google" id="ProtNLM"/>
    </source>
</evidence>
<proteinExistence type="predicted"/>
<feature type="transmembrane region" description="Helical" evidence="1">
    <location>
        <begin position="59"/>
        <end position="86"/>
    </location>
</feature>
<name>A0A1W6Z855_9BORD</name>
<feature type="transmembrane region" description="Helical" evidence="1">
    <location>
        <begin position="24"/>
        <end position="47"/>
    </location>
</feature>
<keyword evidence="3" id="KW-1185">Reference proteome</keyword>